<organism evidence="2 3">
    <name type="scientific">Ilyomonas limi</name>
    <dbReference type="NCBI Taxonomy" id="2575867"/>
    <lineage>
        <taxon>Bacteria</taxon>
        <taxon>Pseudomonadati</taxon>
        <taxon>Bacteroidota</taxon>
        <taxon>Chitinophagia</taxon>
        <taxon>Chitinophagales</taxon>
        <taxon>Chitinophagaceae</taxon>
        <taxon>Ilyomonas</taxon>
    </lineage>
</organism>
<dbReference type="Gene3D" id="3.30.1460.30">
    <property type="entry name" value="YgaC/TfoX-N like chaperone"/>
    <property type="match status" value="1"/>
</dbReference>
<dbReference type="EMBL" id="SZQL01000001">
    <property type="protein sequence ID" value="TKK71489.1"/>
    <property type="molecule type" value="Genomic_DNA"/>
</dbReference>
<dbReference type="SUPFAM" id="SSF159894">
    <property type="entry name" value="YgaC/TfoX-N like"/>
    <property type="match status" value="1"/>
</dbReference>
<reference evidence="2 3" key="1">
    <citation type="submission" date="2019-05" db="EMBL/GenBank/DDBJ databases">
        <title>Panacibacter sp. strain 17mud1-8 Genome sequencing and assembly.</title>
        <authorList>
            <person name="Chhetri G."/>
        </authorList>
    </citation>
    <scope>NUCLEOTIDE SEQUENCE [LARGE SCALE GENOMIC DNA]</scope>
    <source>
        <strain evidence="2 3">17mud1-8</strain>
    </source>
</reference>
<accession>A0A4U3LA41</accession>
<evidence type="ECO:0000313" key="2">
    <source>
        <dbReference type="EMBL" id="TKK71489.1"/>
    </source>
</evidence>
<dbReference type="Proteomes" id="UP000305848">
    <property type="component" value="Unassembled WGS sequence"/>
</dbReference>
<gene>
    <name evidence="2" type="ORF">FC093_00230</name>
</gene>
<dbReference type="OrthoDB" id="214902at2"/>
<feature type="domain" description="TfoX N-terminal" evidence="1">
    <location>
        <begin position="13"/>
        <end position="102"/>
    </location>
</feature>
<comment type="caution">
    <text evidence="2">The sequence shown here is derived from an EMBL/GenBank/DDBJ whole genome shotgun (WGS) entry which is preliminary data.</text>
</comment>
<proteinExistence type="predicted"/>
<evidence type="ECO:0000259" key="1">
    <source>
        <dbReference type="Pfam" id="PF04993"/>
    </source>
</evidence>
<sequence>MAYNEVLTNRVREALAEIPNVEEKKMFRGIAFMVNGKLCVSVGDDELMCRIDPALHDELIEEKGCRATIMKNREYKGYVYVAEDSITTKKELDYWLSLALAFNPKAKASKRK</sequence>
<dbReference type="InterPro" id="IPR007076">
    <property type="entry name" value="TfoX_N"/>
</dbReference>
<evidence type="ECO:0000313" key="3">
    <source>
        <dbReference type="Proteomes" id="UP000305848"/>
    </source>
</evidence>
<name>A0A4U3LA41_9BACT</name>
<dbReference type="AlphaFoldDB" id="A0A4U3LA41"/>
<dbReference type="Pfam" id="PF04993">
    <property type="entry name" value="TfoX_N"/>
    <property type="match status" value="1"/>
</dbReference>
<keyword evidence="3" id="KW-1185">Reference proteome</keyword>
<protein>
    <submittedName>
        <fullName evidence="2">TfoX/Sxy family protein</fullName>
    </submittedName>
</protein>
<dbReference type="RefSeq" id="WP_137259729.1">
    <property type="nucleotide sequence ID" value="NZ_SZQL01000001.1"/>
</dbReference>